<dbReference type="CDD" id="cd03316">
    <property type="entry name" value="MR_like"/>
    <property type="match status" value="1"/>
</dbReference>
<proteinExistence type="predicted"/>
<name>A0ABP8LVP4_9BACT</name>
<dbReference type="Pfam" id="PF02746">
    <property type="entry name" value="MR_MLE_N"/>
    <property type="match status" value="1"/>
</dbReference>
<dbReference type="InterPro" id="IPR036849">
    <property type="entry name" value="Enolase-like_C_sf"/>
</dbReference>
<sequence length="405" mass="45472">MKITKIETIWESHLLAVRVHTDQGIVGNGETYYAPEAVASILHDWMSQKLLGEDPLAIERHWRFFYERFINFGGRGAELRALSALDLCLWDILGQSCGLPVWQLLGGKTRPAVQAYNSAGGTSYGIPAPGPKAGLRDKLFWPGHGSIGFEGPLEDNWSSVHRPADYAEELIREGYKGMKTWLLDPLAHRTNGSLYASWGDIKKALEPLFRIRERVGYDIEIMLDGHGFFQWPVAMRIAEVMRDIKPLWMEDVLRVDNADQLRKFHEMAGVPIAVSEMFTTREDFRHILEHQAADYVMIDPTWVGGISETKRITEMAIPYNIPVTMHDCTGPFTLLAGVHVGIACPNVVFQESVRAHLRVVYRKLIDAPVEVVDGAIAAPERAGLGAAWLPELFTPENPTYRLTSV</sequence>
<dbReference type="SFLD" id="SFLDG00179">
    <property type="entry name" value="mandelate_racemase"/>
    <property type="match status" value="1"/>
</dbReference>
<keyword evidence="4" id="KW-1185">Reference proteome</keyword>
<evidence type="ECO:0000313" key="3">
    <source>
        <dbReference type="EMBL" id="GAA4437208.1"/>
    </source>
</evidence>
<dbReference type="SMART" id="SM00922">
    <property type="entry name" value="MR_MLE"/>
    <property type="match status" value="1"/>
</dbReference>
<dbReference type="SFLD" id="SFLDS00001">
    <property type="entry name" value="Enolase"/>
    <property type="match status" value="1"/>
</dbReference>
<dbReference type="InterPro" id="IPR029065">
    <property type="entry name" value="Enolase_C-like"/>
</dbReference>
<feature type="domain" description="Mandelate racemase/muconate lactonizing enzyme C-terminal" evidence="2">
    <location>
        <begin position="163"/>
        <end position="271"/>
    </location>
</feature>
<organism evidence="3 4">
    <name type="scientific">Ravibacter arvi</name>
    <dbReference type="NCBI Taxonomy" id="2051041"/>
    <lineage>
        <taxon>Bacteria</taxon>
        <taxon>Pseudomonadati</taxon>
        <taxon>Bacteroidota</taxon>
        <taxon>Cytophagia</taxon>
        <taxon>Cytophagales</taxon>
        <taxon>Spirosomataceae</taxon>
        <taxon>Ravibacter</taxon>
    </lineage>
</organism>
<reference evidence="4" key="1">
    <citation type="journal article" date="2019" name="Int. J. Syst. Evol. Microbiol.">
        <title>The Global Catalogue of Microorganisms (GCM) 10K type strain sequencing project: providing services to taxonomists for standard genome sequencing and annotation.</title>
        <authorList>
            <consortium name="The Broad Institute Genomics Platform"/>
            <consortium name="The Broad Institute Genome Sequencing Center for Infectious Disease"/>
            <person name="Wu L."/>
            <person name="Ma J."/>
        </authorList>
    </citation>
    <scope>NUCLEOTIDE SEQUENCE [LARGE SCALE GENOMIC DNA]</scope>
    <source>
        <strain evidence="4">JCM 31920</strain>
    </source>
</reference>
<dbReference type="Gene3D" id="3.20.20.120">
    <property type="entry name" value="Enolase-like C-terminal domain"/>
    <property type="match status" value="1"/>
</dbReference>
<dbReference type="InterPro" id="IPR013342">
    <property type="entry name" value="Mandelate_racemase_C"/>
</dbReference>
<dbReference type="EMBL" id="BAABEY010000018">
    <property type="protein sequence ID" value="GAA4437208.1"/>
    <property type="molecule type" value="Genomic_DNA"/>
</dbReference>
<accession>A0ABP8LVP4</accession>
<protein>
    <submittedName>
        <fullName evidence="3">Mandelate racemase/muconate lactonizing enzyme family protein</fullName>
    </submittedName>
</protein>
<comment type="caution">
    <text evidence="3">The sequence shown here is derived from an EMBL/GenBank/DDBJ whole genome shotgun (WGS) entry which is preliminary data.</text>
</comment>
<dbReference type="PANTHER" id="PTHR48080:SF2">
    <property type="entry name" value="D-GALACTONATE DEHYDRATASE"/>
    <property type="match status" value="1"/>
</dbReference>
<evidence type="ECO:0000313" key="4">
    <source>
        <dbReference type="Proteomes" id="UP001501508"/>
    </source>
</evidence>
<dbReference type="Gene3D" id="3.30.390.10">
    <property type="entry name" value="Enolase-like, N-terminal domain"/>
    <property type="match status" value="1"/>
</dbReference>
<dbReference type="InterPro" id="IPR034593">
    <property type="entry name" value="DgoD-like"/>
</dbReference>
<dbReference type="InterPro" id="IPR013341">
    <property type="entry name" value="Mandelate_racemase_N_dom"/>
</dbReference>
<gene>
    <name evidence="3" type="ORF">GCM10023091_16060</name>
</gene>
<evidence type="ECO:0000259" key="2">
    <source>
        <dbReference type="SMART" id="SM00922"/>
    </source>
</evidence>
<keyword evidence="1" id="KW-0456">Lyase</keyword>
<evidence type="ECO:0000256" key="1">
    <source>
        <dbReference type="ARBA" id="ARBA00023239"/>
    </source>
</evidence>
<dbReference type="PANTHER" id="PTHR48080">
    <property type="entry name" value="D-GALACTONATE DEHYDRATASE-RELATED"/>
    <property type="match status" value="1"/>
</dbReference>
<dbReference type="Pfam" id="PF13378">
    <property type="entry name" value="MR_MLE_C"/>
    <property type="match status" value="1"/>
</dbReference>
<dbReference type="Proteomes" id="UP001501508">
    <property type="component" value="Unassembled WGS sequence"/>
</dbReference>
<dbReference type="RefSeq" id="WP_345027844.1">
    <property type="nucleotide sequence ID" value="NZ_BAABEY010000018.1"/>
</dbReference>
<dbReference type="SUPFAM" id="SSF54826">
    <property type="entry name" value="Enolase N-terminal domain-like"/>
    <property type="match status" value="1"/>
</dbReference>
<dbReference type="InterPro" id="IPR029017">
    <property type="entry name" value="Enolase-like_N"/>
</dbReference>
<dbReference type="SUPFAM" id="SSF51604">
    <property type="entry name" value="Enolase C-terminal domain-like"/>
    <property type="match status" value="1"/>
</dbReference>